<dbReference type="AlphaFoldDB" id="V5WH54"/>
<reference evidence="1 2" key="1">
    <citation type="journal article" date="2015" name="Stand. Genomic Sci.">
        <title>Complete genome sequence and description of Salinispira pacifica gen. nov., sp. nov., a novel spirochaete isolated form a hypersaline microbial mat.</title>
        <authorList>
            <person name="Ben Hania W."/>
            <person name="Joseph M."/>
            <person name="Schumann P."/>
            <person name="Bunk B."/>
            <person name="Fiebig A."/>
            <person name="Sproer C."/>
            <person name="Klenk H.P."/>
            <person name="Fardeau M.L."/>
            <person name="Spring S."/>
        </authorList>
    </citation>
    <scope>NUCLEOTIDE SEQUENCE [LARGE SCALE GENOMIC DNA]</scope>
    <source>
        <strain evidence="1 2">L21-RPul-D2</strain>
    </source>
</reference>
<gene>
    <name evidence="1" type="ORF">L21SP2_1091</name>
</gene>
<accession>V5WH54</accession>
<dbReference type="KEGG" id="slr:L21SP2_1091"/>
<name>V5WH54_9SPIO</name>
<keyword evidence="2" id="KW-1185">Reference proteome</keyword>
<proteinExistence type="predicted"/>
<sequence>MIPYYLERIDLPDPNNKSKNNYFLNKRLNETPVLCSGDGFFPIEKLKELSEEI</sequence>
<organism evidence="1 2">
    <name type="scientific">Salinispira pacifica</name>
    <dbReference type="NCBI Taxonomy" id="1307761"/>
    <lineage>
        <taxon>Bacteria</taxon>
        <taxon>Pseudomonadati</taxon>
        <taxon>Spirochaetota</taxon>
        <taxon>Spirochaetia</taxon>
        <taxon>Spirochaetales</taxon>
        <taxon>Spirochaetaceae</taxon>
        <taxon>Salinispira</taxon>
    </lineage>
</organism>
<dbReference type="HOGENOM" id="CLU_3066050_0_0_12"/>
<evidence type="ECO:0000313" key="2">
    <source>
        <dbReference type="Proteomes" id="UP000018680"/>
    </source>
</evidence>
<dbReference type="EMBL" id="CP006939">
    <property type="protein sequence ID" value="AHC14496.1"/>
    <property type="molecule type" value="Genomic_DNA"/>
</dbReference>
<evidence type="ECO:0000313" key="1">
    <source>
        <dbReference type="EMBL" id="AHC14496.1"/>
    </source>
</evidence>
<protein>
    <submittedName>
        <fullName evidence="1">Uncharacterized protein</fullName>
    </submittedName>
</protein>
<dbReference type="Proteomes" id="UP000018680">
    <property type="component" value="Chromosome"/>
</dbReference>